<dbReference type="SUPFAM" id="SSF52540">
    <property type="entry name" value="P-loop containing nucleoside triphosphate hydrolases"/>
    <property type="match status" value="1"/>
</dbReference>
<dbReference type="InterPro" id="IPR002789">
    <property type="entry name" value="HerA_central"/>
</dbReference>
<dbReference type="RefSeq" id="WP_146593607.1">
    <property type="nucleotide sequence ID" value="NZ_SJPT01000002.1"/>
</dbReference>
<dbReference type="Proteomes" id="UP000316304">
    <property type="component" value="Unassembled WGS sequence"/>
</dbReference>
<accession>A0A5C6CJ72</accession>
<evidence type="ECO:0000259" key="2">
    <source>
        <dbReference type="Pfam" id="PF01935"/>
    </source>
</evidence>
<feature type="compositionally biased region" description="Basic and acidic residues" evidence="1">
    <location>
        <begin position="480"/>
        <end position="495"/>
    </location>
</feature>
<dbReference type="OrthoDB" id="9758751at2"/>
<sequence>MSGIVGTVGDQLGSEPLRAELKSAGSLLSQLVENTAYVGEVYSLSYESALVQVHDRHRMDVGGIPALSFLIATRIDGQQETDPTKEDSSIVLLRVLDQADLPNASEALRVRVENAQQVSGELAKNWDHRDVMDSTTHHLLSYAGVRCRVVGTFYVAESETDEGTGYELSFGSDLSNYYPNRGLKVFKPRGDVLEAIVNFREGASRSSNTIVPIGAIRYASTNRPFQQVGNVKFGITPTDLLGQKSALFGMTRTGKSNTTKIILKSIFALRWDATEPRRIGQIVFDPNGEYANENVQDSSSKLTPTAIKNVWACGPAAEQDALKTDVETFGITSHPSDPNRRLMLLNFYLDDNLEIGKTIIDEALRGEASKYAQNFCDVSFDAPDQADRSAATRFNRRTLCYRALLADAGLKPPTSMQPKTTGLFGKPLLQAMRNSESEKANEYFAAAGTLERPSNWRQLANALRSLREFISDKTSGYQAFDREQMDDKERKRKDPTPWADPDLLKVLGMWEYSNGPRLIGRIAEQHTHTTSSDYAEDICRALEAGKLVIVDQSSGSPEMNKSAADRVVRRIFETNQQLFRNAETPPDILVYVEEAHNILPSSSELDTTDIWVRTAKEGAKYNIGLIYATQEVSSIQRNILRNTSNWFIGHLNNTDETKELRKFYDFADFEGSILRAQNKGFLRVKTLSNPFVVPVQVEKFAIESEA</sequence>
<dbReference type="InterPro" id="IPR027417">
    <property type="entry name" value="P-loop_NTPase"/>
</dbReference>
<evidence type="ECO:0000313" key="3">
    <source>
        <dbReference type="EMBL" id="TWU24863.1"/>
    </source>
</evidence>
<organism evidence="3 4">
    <name type="scientific">Novipirellula galeiformis</name>
    <dbReference type="NCBI Taxonomy" id="2528004"/>
    <lineage>
        <taxon>Bacteria</taxon>
        <taxon>Pseudomonadati</taxon>
        <taxon>Planctomycetota</taxon>
        <taxon>Planctomycetia</taxon>
        <taxon>Pirellulales</taxon>
        <taxon>Pirellulaceae</taxon>
        <taxon>Novipirellula</taxon>
    </lineage>
</organism>
<reference evidence="3 4" key="1">
    <citation type="submission" date="2019-02" db="EMBL/GenBank/DDBJ databases">
        <title>Deep-cultivation of Planctomycetes and their phenomic and genomic characterization uncovers novel biology.</title>
        <authorList>
            <person name="Wiegand S."/>
            <person name="Jogler M."/>
            <person name="Boedeker C."/>
            <person name="Pinto D."/>
            <person name="Vollmers J."/>
            <person name="Rivas-Marin E."/>
            <person name="Kohn T."/>
            <person name="Peeters S.H."/>
            <person name="Heuer A."/>
            <person name="Rast P."/>
            <person name="Oberbeckmann S."/>
            <person name="Bunk B."/>
            <person name="Jeske O."/>
            <person name="Meyerdierks A."/>
            <person name="Storesund J.E."/>
            <person name="Kallscheuer N."/>
            <person name="Luecker S."/>
            <person name="Lage O.M."/>
            <person name="Pohl T."/>
            <person name="Merkel B.J."/>
            <person name="Hornburger P."/>
            <person name="Mueller R.-W."/>
            <person name="Bruemmer F."/>
            <person name="Labrenz M."/>
            <person name="Spormann A.M."/>
            <person name="Op Den Camp H."/>
            <person name="Overmann J."/>
            <person name="Amann R."/>
            <person name="Jetten M.S.M."/>
            <person name="Mascher T."/>
            <person name="Medema M.H."/>
            <person name="Devos D.P."/>
            <person name="Kaster A.-K."/>
            <person name="Ovreas L."/>
            <person name="Rohde M."/>
            <person name="Galperin M.Y."/>
            <person name="Jogler C."/>
        </authorList>
    </citation>
    <scope>NUCLEOTIDE SEQUENCE [LARGE SCALE GENOMIC DNA]</scope>
    <source>
        <strain evidence="3 4">Pla52o</strain>
    </source>
</reference>
<feature type="region of interest" description="Disordered" evidence="1">
    <location>
        <begin position="478"/>
        <end position="498"/>
    </location>
</feature>
<dbReference type="Gene3D" id="3.40.50.300">
    <property type="entry name" value="P-loop containing nucleotide triphosphate hydrolases"/>
    <property type="match status" value="2"/>
</dbReference>
<feature type="domain" description="Helicase HerA central" evidence="2">
    <location>
        <begin position="230"/>
        <end position="304"/>
    </location>
</feature>
<dbReference type="AlphaFoldDB" id="A0A5C6CJ72"/>
<keyword evidence="4" id="KW-1185">Reference proteome</keyword>
<dbReference type="PANTHER" id="PTHR42957:SF1">
    <property type="entry name" value="HELICASE MJ1565-RELATED"/>
    <property type="match status" value="1"/>
</dbReference>
<proteinExistence type="predicted"/>
<dbReference type="InterPro" id="IPR008571">
    <property type="entry name" value="HerA-like"/>
</dbReference>
<dbReference type="PANTHER" id="PTHR42957">
    <property type="entry name" value="HELICASE MJ1565-RELATED"/>
    <property type="match status" value="1"/>
</dbReference>
<comment type="caution">
    <text evidence="3">The sequence shown here is derived from an EMBL/GenBank/DDBJ whole genome shotgun (WGS) entry which is preliminary data.</text>
</comment>
<gene>
    <name evidence="3" type="ORF">Pla52o_11570</name>
</gene>
<evidence type="ECO:0000313" key="4">
    <source>
        <dbReference type="Proteomes" id="UP000316304"/>
    </source>
</evidence>
<protein>
    <submittedName>
        <fullName evidence="3">AAA-like domain protein</fullName>
    </submittedName>
</protein>
<name>A0A5C6CJ72_9BACT</name>
<evidence type="ECO:0000256" key="1">
    <source>
        <dbReference type="SAM" id="MobiDB-lite"/>
    </source>
</evidence>
<dbReference type="EMBL" id="SJPT01000002">
    <property type="protein sequence ID" value="TWU24863.1"/>
    <property type="molecule type" value="Genomic_DNA"/>
</dbReference>
<dbReference type="Pfam" id="PF01935">
    <property type="entry name" value="DUF87"/>
    <property type="match status" value="1"/>
</dbReference>